<dbReference type="GO" id="GO:0003677">
    <property type="term" value="F:DNA binding"/>
    <property type="evidence" value="ECO:0007669"/>
    <property type="project" value="UniProtKB-KW"/>
</dbReference>
<dbReference type="SUPFAM" id="SSF46785">
    <property type="entry name" value="Winged helix' DNA-binding domain"/>
    <property type="match status" value="1"/>
</dbReference>
<dbReference type="SUPFAM" id="SSF48008">
    <property type="entry name" value="GntR ligand-binding domain-like"/>
    <property type="match status" value="1"/>
</dbReference>
<evidence type="ECO:0000256" key="2">
    <source>
        <dbReference type="ARBA" id="ARBA00023125"/>
    </source>
</evidence>
<dbReference type="InterPro" id="IPR036388">
    <property type="entry name" value="WH-like_DNA-bd_sf"/>
</dbReference>
<dbReference type="PANTHER" id="PTHR43537:SF53">
    <property type="entry name" value="HTH-TYPE TRANSCRIPTIONAL REPRESSOR NANR"/>
    <property type="match status" value="1"/>
</dbReference>
<dbReference type="InterPro" id="IPR011711">
    <property type="entry name" value="GntR_C"/>
</dbReference>
<dbReference type="InterPro" id="IPR000524">
    <property type="entry name" value="Tscrpt_reg_HTH_GntR"/>
</dbReference>
<accession>G5CZG4</accession>
<evidence type="ECO:0000259" key="4">
    <source>
        <dbReference type="PROSITE" id="PS50949"/>
    </source>
</evidence>
<evidence type="ECO:0000313" key="7">
    <source>
        <dbReference type="Proteomes" id="UP000242757"/>
    </source>
</evidence>
<dbReference type="PROSITE" id="PS50949">
    <property type="entry name" value="HTH_GNTR"/>
    <property type="match status" value="1"/>
</dbReference>
<gene>
    <name evidence="6" type="ORF">B6S08_08230</name>
</gene>
<reference evidence="6 7" key="2">
    <citation type="submission" date="2017-08" db="EMBL/GenBank/DDBJ databases">
        <title>A Genome Sequence of Oceanimonas doudoroffii ATCC 27123T.</title>
        <authorList>
            <person name="Brennan M.A."/>
            <person name="Maclea K.S."/>
            <person name="Mcclelland W.D."/>
            <person name="Trachtenberg A.M."/>
        </authorList>
    </citation>
    <scope>NUCLEOTIDE SEQUENCE [LARGE SCALE GENOMIC DNA]</scope>
    <source>
        <strain evidence="6 7">ATCC 27123</strain>
    </source>
</reference>
<dbReference type="OrthoDB" id="5243844at2"/>
<evidence type="ECO:0000313" key="5">
    <source>
        <dbReference type="EMBL" id="AEQ39119.1"/>
    </source>
</evidence>
<keyword evidence="7" id="KW-1185">Reference proteome</keyword>
<dbReference type="Proteomes" id="UP000242757">
    <property type="component" value="Unassembled WGS sequence"/>
</dbReference>
<dbReference type="PANTHER" id="PTHR43537">
    <property type="entry name" value="TRANSCRIPTIONAL REGULATOR, GNTR FAMILY"/>
    <property type="match status" value="1"/>
</dbReference>
<dbReference type="Gene3D" id="1.10.10.10">
    <property type="entry name" value="Winged helix-like DNA-binding domain superfamily/Winged helix DNA-binding domain"/>
    <property type="match status" value="1"/>
</dbReference>
<dbReference type="EMBL" id="JN541239">
    <property type="protein sequence ID" value="AEQ39119.1"/>
    <property type="molecule type" value="Genomic_DNA"/>
</dbReference>
<sequence length="237" mass="26002">MTTAKKKEIHRIVEAVGRAIVEQRLAPGTRLIELKLVEALQANRNHIRAALLELSHQGLVSIIANKGAMVACPSQQEAADVFVVRRLLEAEAVVLAATRIDEAGGDSLRALIDAERQAVNEGRRPAAVQLAARFHLELARIAGNQVLLEMLERLLARCSLIVSMYQKDRRAHECHCDDHGRLVDLLLAGDVDTAVGEMRRHLDHLESSLDLSENEEQSLDLAALFSEIQAESGPGSH</sequence>
<dbReference type="RefSeq" id="WP_094200232.1">
    <property type="nucleotide sequence ID" value="NZ_NBIM01000001.1"/>
</dbReference>
<evidence type="ECO:0000313" key="6">
    <source>
        <dbReference type="EMBL" id="OXY83458.1"/>
    </source>
</evidence>
<dbReference type="InterPro" id="IPR008920">
    <property type="entry name" value="TF_FadR/GntR_C"/>
</dbReference>
<reference evidence="5" key="1">
    <citation type="submission" date="2011-07" db="EMBL/GenBank/DDBJ databases">
        <title>Multiple DMSP Lyases in the gamma-Proteobacterium Oceanimonas doudoroffii.</title>
        <authorList>
            <person name="Curson A.R.J."/>
            <person name="Fowler E.K."/>
            <person name="Dickens S."/>
            <person name="Johnston A.W.B."/>
            <person name="Todd J.D."/>
        </authorList>
    </citation>
    <scope>NUCLEOTIDE SEQUENCE</scope>
    <source>
        <strain evidence="5">DSM 7028</strain>
    </source>
</reference>
<dbReference type="AlphaFoldDB" id="G5CZG4"/>
<keyword evidence="1" id="KW-0805">Transcription regulation</keyword>
<dbReference type="Pfam" id="PF07729">
    <property type="entry name" value="FCD"/>
    <property type="match status" value="1"/>
</dbReference>
<dbReference type="EMBL" id="NBIM01000001">
    <property type="protein sequence ID" value="OXY83458.1"/>
    <property type="molecule type" value="Genomic_DNA"/>
</dbReference>
<organism evidence="5">
    <name type="scientific">Oceanimonas doudoroffii</name>
    <dbReference type="NCBI Taxonomy" id="84158"/>
    <lineage>
        <taxon>Bacteria</taxon>
        <taxon>Pseudomonadati</taxon>
        <taxon>Pseudomonadota</taxon>
        <taxon>Gammaproteobacteria</taxon>
        <taxon>Aeromonadales</taxon>
        <taxon>Aeromonadaceae</taxon>
        <taxon>Oceanimonas</taxon>
    </lineage>
</organism>
<feature type="domain" description="HTH gntR-type" evidence="4">
    <location>
        <begin position="6"/>
        <end position="73"/>
    </location>
</feature>
<protein>
    <submittedName>
        <fullName evidence="5">GntR family transcriptional regulator</fullName>
    </submittedName>
</protein>
<proteinExistence type="predicted"/>
<evidence type="ECO:0000256" key="1">
    <source>
        <dbReference type="ARBA" id="ARBA00023015"/>
    </source>
</evidence>
<keyword evidence="2" id="KW-0238">DNA-binding</keyword>
<dbReference type="SMART" id="SM00895">
    <property type="entry name" value="FCD"/>
    <property type="match status" value="1"/>
</dbReference>
<dbReference type="SMART" id="SM00345">
    <property type="entry name" value="HTH_GNTR"/>
    <property type="match status" value="1"/>
</dbReference>
<dbReference type="Pfam" id="PF00392">
    <property type="entry name" value="GntR"/>
    <property type="match status" value="1"/>
</dbReference>
<dbReference type="InterPro" id="IPR036390">
    <property type="entry name" value="WH_DNA-bd_sf"/>
</dbReference>
<keyword evidence="3" id="KW-0804">Transcription</keyword>
<dbReference type="GO" id="GO:0003700">
    <property type="term" value="F:DNA-binding transcription factor activity"/>
    <property type="evidence" value="ECO:0007669"/>
    <property type="project" value="InterPro"/>
</dbReference>
<dbReference type="Gene3D" id="1.20.120.530">
    <property type="entry name" value="GntR ligand-binding domain-like"/>
    <property type="match status" value="1"/>
</dbReference>
<evidence type="ECO:0000256" key="3">
    <source>
        <dbReference type="ARBA" id="ARBA00023163"/>
    </source>
</evidence>
<name>G5CZG4_9GAMM</name>